<dbReference type="GO" id="GO:0005886">
    <property type="term" value="C:plasma membrane"/>
    <property type="evidence" value="ECO:0007669"/>
    <property type="project" value="UniProtKB-SubCell"/>
</dbReference>
<comment type="subcellular location">
    <subcellularLocation>
        <location evidence="1 7">Cell membrane</location>
        <topology evidence="1 7">Multi-pass membrane protein</topology>
    </subcellularLocation>
</comment>
<dbReference type="Gene3D" id="1.10.3720.10">
    <property type="entry name" value="MetI-like"/>
    <property type="match status" value="1"/>
</dbReference>
<reference evidence="9 10" key="1">
    <citation type="submission" date="2020-02" db="EMBL/GenBank/DDBJ databases">
        <authorList>
            <person name="Zheng R.K."/>
            <person name="Sun C.M."/>
        </authorList>
    </citation>
    <scope>NUCLEOTIDE SEQUENCE [LARGE SCALE GENOMIC DNA]</scope>
    <source>
        <strain evidence="10">rifampicinis</strain>
    </source>
</reference>
<feature type="transmembrane region" description="Helical" evidence="7">
    <location>
        <begin position="17"/>
        <end position="38"/>
    </location>
</feature>
<dbReference type="AlphaFoldDB" id="A0A7S8EDH7"/>
<evidence type="ECO:0000256" key="1">
    <source>
        <dbReference type="ARBA" id="ARBA00004651"/>
    </source>
</evidence>
<feature type="transmembrane region" description="Helical" evidence="7">
    <location>
        <begin position="246"/>
        <end position="267"/>
    </location>
</feature>
<evidence type="ECO:0000256" key="7">
    <source>
        <dbReference type="RuleBase" id="RU363032"/>
    </source>
</evidence>
<dbReference type="PROSITE" id="PS50928">
    <property type="entry name" value="ABC_TM1"/>
    <property type="match status" value="1"/>
</dbReference>
<keyword evidence="5 7" id="KW-1133">Transmembrane helix</keyword>
<evidence type="ECO:0000256" key="4">
    <source>
        <dbReference type="ARBA" id="ARBA00022692"/>
    </source>
</evidence>
<feature type="domain" description="ABC transmembrane type-1" evidence="8">
    <location>
        <begin position="78"/>
        <end position="267"/>
    </location>
</feature>
<evidence type="ECO:0000313" key="10">
    <source>
        <dbReference type="Proteomes" id="UP000594468"/>
    </source>
</evidence>
<evidence type="ECO:0000313" key="9">
    <source>
        <dbReference type="EMBL" id="QPC84947.1"/>
    </source>
</evidence>
<dbReference type="PANTHER" id="PTHR43744:SF12">
    <property type="entry name" value="ABC TRANSPORTER PERMEASE PROTEIN MG189-RELATED"/>
    <property type="match status" value="1"/>
</dbReference>
<keyword evidence="2 7" id="KW-0813">Transport</keyword>
<evidence type="ECO:0000256" key="2">
    <source>
        <dbReference type="ARBA" id="ARBA00022448"/>
    </source>
</evidence>
<evidence type="ECO:0000259" key="8">
    <source>
        <dbReference type="PROSITE" id="PS50928"/>
    </source>
</evidence>
<feature type="transmembrane region" description="Helical" evidence="7">
    <location>
        <begin position="188"/>
        <end position="210"/>
    </location>
</feature>
<organism evidence="9 10">
    <name type="scientific">Phototrophicus methaneseepsis</name>
    <dbReference type="NCBI Taxonomy" id="2710758"/>
    <lineage>
        <taxon>Bacteria</taxon>
        <taxon>Bacillati</taxon>
        <taxon>Chloroflexota</taxon>
        <taxon>Candidatus Thermofontia</taxon>
        <taxon>Phototrophicales</taxon>
        <taxon>Phototrophicaceae</taxon>
        <taxon>Phototrophicus</taxon>
    </lineage>
</organism>
<gene>
    <name evidence="9" type="ORF">G4Y79_11430</name>
</gene>
<dbReference type="InterPro" id="IPR000515">
    <property type="entry name" value="MetI-like"/>
</dbReference>
<feature type="transmembrane region" description="Helical" evidence="7">
    <location>
        <begin position="146"/>
        <end position="167"/>
    </location>
</feature>
<dbReference type="Pfam" id="PF00528">
    <property type="entry name" value="BPD_transp_1"/>
    <property type="match status" value="1"/>
</dbReference>
<keyword evidence="6 7" id="KW-0472">Membrane</keyword>
<dbReference type="PANTHER" id="PTHR43744">
    <property type="entry name" value="ABC TRANSPORTER PERMEASE PROTEIN MG189-RELATED-RELATED"/>
    <property type="match status" value="1"/>
</dbReference>
<feature type="transmembrane region" description="Helical" evidence="7">
    <location>
        <begin position="77"/>
        <end position="103"/>
    </location>
</feature>
<protein>
    <submittedName>
        <fullName evidence="9">Carbohydrate ABC transporter permease</fullName>
    </submittedName>
</protein>
<dbReference type="CDD" id="cd06261">
    <property type="entry name" value="TM_PBP2"/>
    <property type="match status" value="1"/>
</dbReference>
<keyword evidence="4 7" id="KW-0812">Transmembrane</keyword>
<dbReference type="RefSeq" id="WP_195173010.1">
    <property type="nucleotide sequence ID" value="NZ_CP062983.1"/>
</dbReference>
<evidence type="ECO:0000256" key="6">
    <source>
        <dbReference type="ARBA" id="ARBA00023136"/>
    </source>
</evidence>
<dbReference type="Proteomes" id="UP000594468">
    <property type="component" value="Chromosome"/>
</dbReference>
<dbReference type="GO" id="GO:0055085">
    <property type="term" value="P:transmembrane transport"/>
    <property type="evidence" value="ECO:0007669"/>
    <property type="project" value="InterPro"/>
</dbReference>
<dbReference type="InterPro" id="IPR035906">
    <property type="entry name" value="MetI-like_sf"/>
</dbReference>
<comment type="similarity">
    <text evidence="7">Belongs to the binding-protein-dependent transport system permease family.</text>
</comment>
<accession>A0A7S8EDH7</accession>
<evidence type="ECO:0000256" key="3">
    <source>
        <dbReference type="ARBA" id="ARBA00022475"/>
    </source>
</evidence>
<sequence>MTAGYTPPQKPFNWKHILLHLVLILGSLVMLLPFFWMLSTSLKEPREIFTYPPTWIPNTFAWHNYQDALTAMPFDRFYFNSLFVATSVTIIQVLTSSLAAFAFARLRFKGRDTIFLIYLAALMIPFPVLLIPNFIITVNLDWYNTYWALIIPPAFSAFSTFLMRQHFRSLPMDLDEAARMDGASTFRIWWSIIMPMSKTAIAAVSIFVFLGTWNDFLWPLVVTNSEEMRTIPVGLNSFQGQYSVRWNLLMAAAVVAMLPVLIVYAFAQKWFIQGIAMTGMNGR</sequence>
<keyword evidence="10" id="KW-1185">Reference proteome</keyword>
<dbReference type="SUPFAM" id="SSF161098">
    <property type="entry name" value="MetI-like"/>
    <property type="match status" value="1"/>
</dbReference>
<dbReference type="EMBL" id="CP062983">
    <property type="protein sequence ID" value="QPC84947.1"/>
    <property type="molecule type" value="Genomic_DNA"/>
</dbReference>
<keyword evidence="3" id="KW-1003">Cell membrane</keyword>
<feature type="transmembrane region" description="Helical" evidence="7">
    <location>
        <begin position="115"/>
        <end position="140"/>
    </location>
</feature>
<name>A0A7S8EDH7_9CHLR</name>
<proteinExistence type="inferred from homology"/>
<evidence type="ECO:0000256" key="5">
    <source>
        <dbReference type="ARBA" id="ARBA00022989"/>
    </source>
</evidence>
<dbReference type="KEGG" id="pmet:G4Y79_11430"/>